<feature type="transmembrane region" description="Helical" evidence="2">
    <location>
        <begin position="252"/>
        <end position="274"/>
    </location>
</feature>
<dbReference type="RefSeq" id="WP_153414819.1">
    <property type="nucleotide sequence ID" value="NZ_WEGK01000016.1"/>
</dbReference>
<reference evidence="3 4" key="1">
    <citation type="submission" date="2019-10" db="EMBL/GenBank/DDBJ databases">
        <title>Nocardia macrotermitis sp. nov. and Nocardia aurantia sp. nov., isolated from the gut of fungus growing-termite Macrotermes natalensis.</title>
        <authorList>
            <person name="Benndorf R."/>
            <person name="Schwitalla J."/>
            <person name="Martin K."/>
            <person name="De Beer W."/>
            <person name="Kaster A.-K."/>
            <person name="Vollmers J."/>
            <person name="Poulsen M."/>
            <person name="Beemelmanns C."/>
        </authorList>
    </citation>
    <scope>NUCLEOTIDE SEQUENCE [LARGE SCALE GENOMIC DNA]</scope>
    <source>
        <strain evidence="3 4">RB20</strain>
    </source>
</reference>
<dbReference type="InterPro" id="IPR045782">
    <property type="entry name" value="TrbL_3"/>
</dbReference>
<feature type="region of interest" description="Disordered" evidence="1">
    <location>
        <begin position="49"/>
        <end position="161"/>
    </location>
</feature>
<feature type="transmembrane region" description="Helical" evidence="2">
    <location>
        <begin position="408"/>
        <end position="429"/>
    </location>
</feature>
<sequence length="667" mass="70174">MTTHPSIESTLGSTAAQHPARVRCARAVVMVLVVIAAGVLVLGHAASVAAQPPVPPTSPASPAAAVSTPPEPFIPARPSTSPPPTPRPSWDPNPVQPNPMTTASPTPGPDAPNPAMPEPAYPGGADPNFPTPYPTPSPAPAPADPDSSGGPWTSPQDGGSNSCGITNISGCVEHAIDTFLQHLVSSALNPLLELLGQTLLTTPDPDTLPQLGVLWNNSWQLVLAIYGIVVMVAGVLAMVHHTLQTRWSVRELAPRLLIGFLAGAMSMLIATGAIRLANALARAVAGSGVDPSSTATAIRQLIEANNTQADTFLLCLELALQVMLVILFVAYAVRVAVTIILIVGAPLAVMCHALPGIDAIARWWWRSFAACLAIQVAQSLILVTVLRVFLTPNGWAVIGPNSSGAVDIMVGIALIGVLAKAPFWLLSVLKIGQGRTLVGSIVRSYITYKTLGLLKSGRAATPRAPSKVPAPRKVPAPKDPYARVRATPDGQLMLPLKGLKRVPPKPAPPQRIPHARTIPVAQPQGEQLMLPLPQFHGGVALGPTPRLGRDGQYQLPITVHRVRTPAPTREPPVPKSLPGTRGRRPKQLAFDFTFTEADPYRGIRPRRNGQYPLPIATPKKVPRDTSAPAAATPPPPPSGSVAEKGRQLHLPLPDLPVKRRTSPGGAR</sequence>
<protein>
    <submittedName>
        <fullName evidence="3">Uncharacterized protein</fullName>
    </submittedName>
</protein>
<dbReference type="EMBL" id="WEGK01000016">
    <property type="protein sequence ID" value="MQY23028.1"/>
    <property type="molecule type" value="Genomic_DNA"/>
</dbReference>
<feature type="transmembrane region" description="Helical" evidence="2">
    <location>
        <begin position="27"/>
        <end position="50"/>
    </location>
</feature>
<feature type="region of interest" description="Disordered" evidence="1">
    <location>
        <begin position="563"/>
        <end position="667"/>
    </location>
</feature>
<keyword evidence="2" id="KW-0472">Membrane</keyword>
<feature type="compositionally biased region" description="Pro residues" evidence="1">
    <location>
        <begin position="129"/>
        <end position="143"/>
    </location>
</feature>
<keyword evidence="4" id="KW-1185">Reference proteome</keyword>
<evidence type="ECO:0000313" key="3">
    <source>
        <dbReference type="EMBL" id="MQY23028.1"/>
    </source>
</evidence>
<feature type="transmembrane region" description="Helical" evidence="2">
    <location>
        <begin position="363"/>
        <end position="388"/>
    </location>
</feature>
<gene>
    <name evidence="3" type="ORF">NRB20_61530</name>
</gene>
<keyword evidence="2" id="KW-1133">Transmembrane helix</keyword>
<dbReference type="Proteomes" id="UP000438448">
    <property type="component" value="Unassembled WGS sequence"/>
</dbReference>
<name>A0A7K0DBH2_9NOCA</name>
<accession>A0A7K0DBH2</accession>
<dbReference type="OrthoDB" id="3417255at2"/>
<evidence type="ECO:0000313" key="4">
    <source>
        <dbReference type="Proteomes" id="UP000438448"/>
    </source>
</evidence>
<evidence type="ECO:0000256" key="1">
    <source>
        <dbReference type="SAM" id="MobiDB-lite"/>
    </source>
</evidence>
<evidence type="ECO:0000256" key="2">
    <source>
        <dbReference type="SAM" id="Phobius"/>
    </source>
</evidence>
<organism evidence="3 4">
    <name type="scientific">Nocardia macrotermitis</name>
    <dbReference type="NCBI Taxonomy" id="2585198"/>
    <lineage>
        <taxon>Bacteria</taxon>
        <taxon>Bacillati</taxon>
        <taxon>Actinomycetota</taxon>
        <taxon>Actinomycetes</taxon>
        <taxon>Mycobacteriales</taxon>
        <taxon>Nocardiaceae</taxon>
        <taxon>Nocardia</taxon>
    </lineage>
</organism>
<proteinExistence type="predicted"/>
<feature type="compositionally biased region" description="Pro residues" evidence="1">
    <location>
        <begin position="106"/>
        <end position="120"/>
    </location>
</feature>
<keyword evidence="2" id="KW-0812">Transmembrane</keyword>
<dbReference type="Pfam" id="PF19590">
    <property type="entry name" value="TrbL_3"/>
    <property type="match status" value="1"/>
</dbReference>
<comment type="caution">
    <text evidence="3">The sequence shown here is derived from an EMBL/GenBank/DDBJ whole genome shotgun (WGS) entry which is preliminary data.</text>
</comment>
<feature type="transmembrane region" description="Helical" evidence="2">
    <location>
        <begin position="219"/>
        <end position="240"/>
    </location>
</feature>
<feature type="compositionally biased region" description="Pro residues" evidence="1">
    <location>
        <begin position="69"/>
        <end position="97"/>
    </location>
</feature>
<feature type="transmembrane region" description="Helical" evidence="2">
    <location>
        <begin position="318"/>
        <end position="351"/>
    </location>
</feature>
<feature type="region of interest" description="Disordered" evidence="1">
    <location>
        <begin position="460"/>
        <end position="483"/>
    </location>
</feature>
<dbReference type="AlphaFoldDB" id="A0A7K0DBH2"/>